<accession>A0A5A5RCA9</accession>
<feature type="chain" id="PRO_5023148735" description="PEP-CTERM protein-sorting domain-containing protein" evidence="1">
    <location>
        <begin position="27"/>
        <end position="265"/>
    </location>
</feature>
<name>A0A5A5RCA9_MICAE</name>
<organism evidence="2 3">
    <name type="scientific">Microcystis aeruginosa NIES-2519</name>
    <dbReference type="NCBI Taxonomy" id="2303981"/>
    <lineage>
        <taxon>Bacteria</taxon>
        <taxon>Bacillati</taxon>
        <taxon>Cyanobacteriota</taxon>
        <taxon>Cyanophyceae</taxon>
        <taxon>Oscillatoriophycideae</taxon>
        <taxon>Chroococcales</taxon>
        <taxon>Microcystaceae</taxon>
        <taxon>Microcystis</taxon>
    </lineage>
</organism>
<feature type="signal peptide" evidence="1">
    <location>
        <begin position="1"/>
        <end position="26"/>
    </location>
</feature>
<protein>
    <recommendedName>
        <fullName evidence="4">PEP-CTERM protein-sorting domain-containing protein</fullName>
    </recommendedName>
</protein>
<dbReference type="EMBL" id="BHVO01000035">
    <property type="protein sequence ID" value="GCA70787.1"/>
    <property type="molecule type" value="Genomic_DNA"/>
</dbReference>
<dbReference type="AlphaFoldDB" id="A0A5A5RCA9"/>
<evidence type="ECO:0000313" key="2">
    <source>
        <dbReference type="EMBL" id="GCA70787.1"/>
    </source>
</evidence>
<keyword evidence="1" id="KW-0732">Signal</keyword>
<evidence type="ECO:0008006" key="4">
    <source>
        <dbReference type="Google" id="ProtNLM"/>
    </source>
</evidence>
<evidence type="ECO:0000313" key="3">
    <source>
        <dbReference type="Proteomes" id="UP000323569"/>
    </source>
</evidence>
<reference evidence="2 3" key="1">
    <citation type="submission" date="2018-09" db="EMBL/GenBank/DDBJ databases">
        <title>Evolutionary history of phycoerythrin pigmentation in the water bloom-forming cyanobacterium Microcystis aeruginosa.</title>
        <authorList>
            <person name="Tanabe Y."/>
            <person name="Tanabe Y."/>
            <person name="Yamaguchi H."/>
        </authorList>
    </citation>
    <scope>NUCLEOTIDE SEQUENCE [LARGE SCALE GENOMIC DNA]</scope>
    <source>
        <strain evidence="2 3">NIES-2519</strain>
    </source>
</reference>
<proteinExistence type="predicted"/>
<evidence type="ECO:0000256" key="1">
    <source>
        <dbReference type="SAM" id="SignalP"/>
    </source>
</evidence>
<dbReference type="Proteomes" id="UP000323569">
    <property type="component" value="Unassembled WGS sequence"/>
</dbReference>
<gene>
    <name evidence="2" type="ORF">MiYa_02322</name>
</gene>
<sequence>MMRSVFLNILLSAGSLMIALLEPAYAAKTTIGPFRDFQQTFSPTEVINGGFGSTQTNTFVYFSTTYPYAPTNLSCNPYNPSPPGLFCGRLYVPDLVEIGPGLDPWFPSNLDLRVAGASYLTYETGDLEFTFTTIYGRDASTAADPSLAIAGFEVGNVLINFVSEKVIGKSGTVYSATTRQVLSLDQLRLLPGLDLSPFQGSGSSLVYLFETIVPFAEVTAVPESSSPLALGLLSLGFVTVSAVSRHYPRQRQPSSRQQSCSLSAR</sequence>
<comment type="caution">
    <text evidence="2">The sequence shown here is derived from an EMBL/GenBank/DDBJ whole genome shotgun (WGS) entry which is preliminary data.</text>
</comment>